<dbReference type="EMBL" id="GIBP01007848">
    <property type="protein sequence ID" value="NDV36817.1"/>
    <property type="molecule type" value="Transcribed_RNA"/>
</dbReference>
<dbReference type="SUPFAM" id="SSF56784">
    <property type="entry name" value="HAD-like"/>
    <property type="match status" value="1"/>
</dbReference>
<organism evidence="1">
    <name type="scientific">Arcella intermedia</name>
    <dbReference type="NCBI Taxonomy" id="1963864"/>
    <lineage>
        <taxon>Eukaryota</taxon>
        <taxon>Amoebozoa</taxon>
        <taxon>Tubulinea</taxon>
        <taxon>Elardia</taxon>
        <taxon>Arcellinida</taxon>
        <taxon>Sphaerothecina</taxon>
        <taxon>Arcellidae</taxon>
        <taxon>Arcella</taxon>
    </lineage>
</organism>
<dbReference type="Gene3D" id="3.40.50.1000">
    <property type="entry name" value="HAD superfamily/HAD-like"/>
    <property type="match status" value="1"/>
</dbReference>
<dbReference type="Pfam" id="PF09419">
    <property type="entry name" value="PGP_phosphatase"/>
    <property type="match status" value="1"/>
</dbReference>
<dbReference type="NCBIfam" id="TIGR01668">
    <property type="entry name" value="YqeG_hyp_ppase"/>
    <property type="match status" value="1"/>
</dbReference>
<dbReference type="InterPro" id="IPR027706">
    <property type="entry name" value="PGP_Pase"/>
</dbReference>
<dbReference type="GO" id="GO:0005737">
    <property type="term" value="C:cytoplasm"/>
    <property type="evidence" value="ECO:0007669"/>
    <property type="project" value="TreeGrafter"/>
</dbReference>
<accession>A0A6B2LJ01</accession>
<dbReference type="GO" id="GO:0008962">
    <property type="term" value="F:phosphatidylglycerophosphatase activity"/>
    <property type="evidence" value="ECO:0007669"/>
    <property type="project" value="InterPro"/>
</dbReference>
<dbReference type="AlphaFoldDB" id="A0A6B2LJ01"/>
<evidence type="ECO:0008006" key="2">
    <source>
        <dbReference type="Google" id="ProtNLM"/>
    </source>
</evidence>
<reference evidence="1" key="1">
    <citation type="journal article" date="2020" name="J. Eukaryot. Microbiol.">
        <title>De novo Sequencing, Assembly and Annotation of the Transcriptome for the Free-Living Testate Amoeba Arcella intermedia.</title>
        <authorList>
            <person name="Ribeiro G.M."/>
            <person name="Porfirio-Sousa A.L."/>
            <person name="Maurer-Alcala X.X."/>
            <person name="Katz L.A."/>
            <person name="Lahr D.J.G."/>
        </authorList>
    </citation>
    <scope>NUCLEOTIDE SEQUENCE</scope>
</reference>
<evidence type="ECO:0000313" key="1">
    <source>
        <dbReference type="EMBL" id="NDV36817.1"/>
    </source>
</evidence>
<proteinExistence type="predicted"/>
<dbReference type="PANTHER" id="PTHR19288:SF25">
    <property type="entry name" value="PHOSPHATIDYLGLYCEROPHOSPHATASE GEP4, MITOCHONDRIAL"/>
    <property type="match status" value="1"/>
</dbReference>
<dbReference type="InterPro" id="IPR036412">
    <property type="entry name" value="HAD-like_sf"/>
</dbReference>
<dbReference type="InterPro" id="IPR010021">
    <property type="entry name" value="PGPP1/Gep4"/>
</dbReference>
<dbReference type="InterPro" id="IPR023214">
    <property type="entry name" value="HAD_sf"/>
</dbReference>
<protein>
    <recommendedName>
        <fullName evidence="2">Phosphatidylglycerophosphatase</fullName>
    </recommendedName>
</protein>
<name>A0A6B2LJ01_9EUKA</name>
<dbReference type="PANTHER" id="PTHR19288">
    <property type="entry name" value="4-NITROPHENYLPHOSPHATASE-RELATED"/>
    <property type="match status" value="1"/>
</dbReference>
<sequence>MNQYFNVSGLKVLGSVLRRPALLLPHYEVQDVAKISFNKLKERGYQGIVFDCDNTLTPPYVPAFHPEFKVPIENCSHLFPGRVLIYSNSAGSNSDKDFENAILLEQNLRLPVLRHTHQKPEGIEEVLQHFKGIPPKDLVMIGDRYATDIVFGNLNGMLTIHTKPFTSKGENQVVKMIRKLEDIVVGILYKSKFRREAGLPITEKEEL</sequence>